<dbReference type="InterPro" id="IPR029069">
    <property type="entry name" value="HotDog_dom_sf"/>
</dbReference>
<dbReference type="InterPro" id="IPR039298">
    <property type="entry name" value="ACOT13"/>
</dbReference>
<sequence length="133" mass="14441">MRLDHDLVSSVLKTDGFLRSFKLLGSTIKHDSVQIVIELTDNLLRVGSIMNGGAIATIIDFAGGLAVMNDESVLNEVTTNLSIQYISPVSKGPVTVDAKVLKRGKTISFVQIDIHDADHVLCATALGTWFIFR</sequence>
<dbReference type="CDD" id="cd03443">
    <property type="entry name" value="PaaI_thioesterase"/>
    <property type="match status" value="1"/>
</dbReference>
<protein>
    <submittedName>
        <fullName evidence="4">Thioesterase superfamily protein</fullName>
    </submittedName>
</protein>
<reference evidence="4" key="2">
    <citation type="journal article" date="2014" name="ISME J.">
        <title>Microbial stratification in low pH oxic and suboxic macroscopic growths along an acid mine drainage.</title>
        <authorList>
            <person name="Mendez-Garcia C."/>
            <person name="Mesa V."/>
            <person name="Sprenger R.R."/>
            <person name="Richter M."/>
            <person name="Diez M.S."/>
            <person name="Solano J."/>
            <person name="Bargiela R."/>
            <person name="Golyshina O.V."/>
            <person name="Manteca A."/>
            <person name="Ramos J.L."/>
            <person name="Gallego J.R."/>
            <person name="Llorente I."/>
            <person name="Martins Dos Santos V.A."/>
            <person name="Jensen O.N."/>
            <person name="Pelaez A.I."/>
            <person name="Sanchez J."/>
            <person name="Ferrer M."/>
        </authorList>
    </citation>
    <scope>NUCLEOTIDE SEQUENCE</scope>
</reference>
<dbReference type="AlphaFoldDB" id="T1CN65"/>
<comment type="similarity">
    <text evidence="1">Belongs to the thioesterase PaaI family.</text>
</comment>
<evidence type="ECO:0000259" key="3">
    <source>
        <dbReference type="Pfam" id="PF03061"/>
    </source>
</evidence>
<feature type="domain" description="Thioesterase" evidence="3">
    <location>
        <begin position="49"/>
        <end position="123"/>
    </location>
</feature>
<dbReference type="InterPro" id="IPR003736">
    <property type="entry name" value="PAAI_dom"/>
</dbReference>
<name>T1CN65_9ZZZZ</name>
<dbReference type="PANTHER" id="PTHR21660">
    <property type="entry name" value="THIOESTERASE SUPERFAMILY MEMBER-RELATED"/>
    <property type="match status" value="1"/>
</dbReference>
<evidence type="ECO:0000313" key="4">
    <source>
        <dbReference type="EMBL" id="EQD69919.1"/>
    </source>
</evidence>
<dbReference type="SUPFAM" id="SSF54637">
    <property type="entry name" value="Thioesterase/thiol ester dehydrase-isomerase"/>
    <property type="match status" value="1"/>
</dbReference>
<accession>T1CN65</accession>
<dbReference type="PANTHER" id="PTHR21660:SF1">
    <property type="entry name" value="ACYL-COENZYME A THIOESTERASE 13"/>
    <property type="match status" value="1"/>
</dbReference>
<dbReference type="NCBIfam" id="TIGR00369">
    <property type="entry name" value="unchar_dom_1"/>
    <property type="match status" value="1"/>
</dbReference>
<organism evidence="4">
    <name type="scientific">mine drainage metagenome</name>
    <dbReference type="NCBI Taxonomy" id="410659"/>
    <lineage>
        <taxon>unclassified sequences</taxon>
        <taxon>metagenomes</taxon>
        <taxon>ecological metagenomes</taxon>
    </lineage>
</organism>
<comment type="caution">
    <text evidence="4">The sequence shown here is derived from an EMBL/GenBank/DDBJ whole genome shotgun (WGS) entry which is preliminary data.</text>
</comment>
<evidence type="ECO:0000256" key="2">
    <source>
        <dbReference type="ARBA" id="ARBA00022801"/>
    </source>
</evidence>
<dbReference type="EMBL" id="AUZY01003331">
    <property type="protein sequence ID" value="EQD69919.1"/>
    <property type="molecule type" value="Genomic_DNA"/>
</dbReference>
<gene>
    <name evidence="4" type="ORF">B1B_05267</name>
</gene>
<keyword evidence="2" id="KW-0378">Hydrolase</keyword>
<evidence type="ECO:0000256" key="1">
    <source>
        <dbReference type="ARBA" id="ARBA00008324"/>
    </source>
</evidence>
<dbReference type="InterPro" id="IPR006683">
    <property type="entry name" value="Thioestr_dom"/>
</dbReference>
<dbReference type="Gene3D" id="3.10.129.10">
    <property type="entry name" value="Hotdog Thioesterase"/>
    <property type="match status" value="1"/>
</dbReference>
<reference evidence="4" key="1">
    <citation type="submission" date="2013-08" db="EMBL/GenBank/DDBJ databases">
        <authorList>
            <person name="Mendez C."/>
            <person name="Richter M."/>
            <person name="Ferrer M."/>
            <person name="Sanchez J."/>
        </authorList>
    </citation>
    <scope>NUCLEOTIDE SEQUENCE</scope>
</reference>
<dbReference type="Pfam" id="PF03061">
    <property type="entry name" value="4HBT"/>
    <property type="match status" value="1"/>
</dbReference>
<proteinExistence type="inferred from homology"/>
<dbReference type="GO" id="GO:0047617">
    <property type="term" value="F:fatty acyl-CoA hydrolase activity"/>
    <property type="evidence" value="ECO:0007669"/>
    <property type="project" value="InterPro"/>
</dbReference>